<dbReference type="NCBIfam" id="TIGR00738">
    <property type="entry name" value="rrf2_super"/>
    <property type="match status" value="1"/>
</dbReference>
<dbReference type="SUPFAM" id="SSF46785">
    <property type="entry name" value="Winged helix' DNA-binding domain"/>
    <property type="match status" value="1"/>
</dbReference>
<dbReference type="InterPro" id="IPR036390">
    <property type="entry name" value="WH_DNA-bd_sf"/>
</dbReference>
<dbReference type="InterPro" id="IPR011991">
    <property type="entry name" value="ArsR-like_HTH"/>
</dbReference>
<comment type="caution">
    <text evidence="1">The sequence shown here is derived from an EMBL/GenBank/DDBJ whole genome shotgun (WGS) entry which is preliminary data.</text>
</comment>
<evidence type="ECO:0000313" key="1">
    <source>
        <dbReference type="EMBL" id="GGJ23817.1"/>
    </source>
</evidence>
<dbReference type="InterPro" id="IPR036388">
    <property type="entry name" value="WH-like_DNA-bd_sf"/>
</dbReference>
<proteinExistence type="predicted"/>
<sequence length="169" mass="18559">MKFSEGIEWSIHCVAVLAGIPSGATLSNASLAEYHGVSESYLVKHLKALVKAGILESVPGPRGGFRIARLPAEITLLQILEAIEGREPMFQCEEIRGRFPGCPQQSFSKPCSIHAAMLKAELEWRKSLQGTTIQDINAQVKSSPERQQADEIWMQKHLRLPVGQAAVKS</sequence>
<dbReference type="PANTHER" id="PTHR33221">
    <property type="entry name" value="WINGED HELIX-TURN-HELIX TRANSCRIPTIONAL REGULATOR, RRF2 FAMILY"/>
    <property type="match status" value="1"/>
</dbReference>
<dbReference type="PANTHER" id="PTHR33221:SF13">
    <property type="entry name" value="TRANSCRIPTIONAL REGULATOR-RELATED"/>
    <property type="match status" value="1"/>
</dbReference>
<name>A0ABQ2CXI7_9DEIO</name>
<dbReference type="InterPro" id="IPR030489">
    <property type="entry name" value="TR_Rrf2-type_CS"/>
</dbReference>
<protein>
    <submittedName>
        <fullName evidence="1">Transcriptional regulator</fullName>
    </submittedName>
</protein>
<dbReference type="Pfam" id="PF02082">
    <property type="entry name" value="Rrf2"/>
    <property type="match status" value="1"/>
</dbReference>
<dbReference type="RefSeq" id="WP_189000092.1">
    <property type="nucleotide sequence ID" value="NZ_BMOD01000002.1"/>
</dbReference>
<dbReference type="InterPro" id="IPR000944">
    <property type="entry name" value="Tscrpt_reg_Rrf2"/>
</dbReference>
<dbReference type="CDD" id="cd00090">
    <property type="entry name" value="HTH_ARSR"/>
    <property type="match status" value="1"/>
</dbReference>
<organism evidence="1 2">
    <name type="scientific">Deinococcus roseus</name>
    <dbReference type="NCBI Taxonomy" id="392414"/>
    <lineage>
        <taxon>Bacteria</taxon>
        <taxon>Thermotogati</taxon>
        <taxon>Deinococcota</taxon>
        <taxon>Deinococci</taxon>
        <taxon>Deinococcales</taxon>
        <taxon>Deinococcaceae</taxon>
        <taxon>Deinococcus</taxon>
    </lineage>
</organism>
<dbReference type="EMBL" id="BMOD01000002">
    <property type="protein sequence ID" value="GGJ23817.1"/>
    <property type="molecule type" value="Genomic_DNA"/>
</dbReference>
<dbReference type="Proteomes" id="UP000632222">
    <property type="component" value="Unassembled WGS sequence"/>
</dbReference>
<gene>
    <name evidence="1" type="ORF">GCM10008938_07510</name>
</gene>
<accession>A0ABQ2CXI7</accession>
<dbReference type="PROSITE" id="PS01332">
    <property type="entry name" value="HTH_RRF2_1"/>
    <property type="match status" value="1"/>
</dbReference>
<dbReference type="Gene3D" id="1.10.10.10">
    <property type="entry name" value="Winged helix-like DNA-binding domain superfamily/Winged helix DNA-binding domain"/>
    <property type="match status" value="1"/>
</dbReference>
<evidence type="ECO:0000313" key="2">
    <source>
        <dbReference type="Proteomes" id="UP000632222"/>
    </source>
</evidence>
<dbReference type="PROSITE" id="PS51197">
    <property type="entry name" value="HTH_RRF2_2"/>
    <property type="match status" value="1"/>
</dbReference>
<keyword evidence="2" id="KW-1185">Reference proteome</keyword>
<reference evidence="2" key="1">
    <citation type="journal article" date="2019" name="Int. J. Syst. Evol. Microbiol.">
        <title>The Global Catalogue of Microorganisms (GCM) 10K type strain sequencing project: providing services to taxonomists for standard genome sequencing and annotation.</title>
        <authorList>
            <consortium name="The Broad Institute Genomics Platform"/>
            <consortium name="The Broad Institute Genome Sequencing Center for Infectious Disease"/>
            <person name="Wu L."/>
            <person name="Ma J."/>
        </authorList>
    </citation>
    <scope>NUCLEOTIDE SEQUENCE [LARGE SCALE GENOMIC DNA]</scope>
    <source>
        <strain evidence="2">JCM 14370</strain>
    </source>
</reference>